<gene>
    <name evidence="2" type="ORF">F5147DRAFT_771135</name>
</gene>
<dbReference type="GeneID" id="64703454"/>
<sequence>MFADFITSRSLLQGARGTLFIAAFIALDVASAATITARKDKCIVFAMWCDLLKSSKFFFGVKWTAKPGRSDAQREKIITLERSQFNASSSRAPKIHTTQTPSASSSQLPPPTATASTLFAVTSTTGASRTLSRSHNIGAEWRARFVGWICRMPIQNADD</sequence>
<dbReference type="OrthoDB" id="2690231at2759"/>
<evidence type="ECO:0000313" key="2">
    <source>
        <dbReference type="EMBL" id="KAG2112591.1"/>
    </source>
</evidence>
<proteinExistence type="predicted"/>
<name>A0A9P7JWI7_9AGAM</name>
<feature type="region of interest" description="Disordered" evidence="1">
    <location>
        <begin position="85"/>
        <end position="113"/>
    </location>
</feature>
<organism evidence="2 3">
    <name type="scientific">Suillus discolor</name>
    <dbReference type="NCBI Taxonomy" id="1912936"/>
    <lineage>
        <taxon>Eukaryota</taxon>
        <taxon>Fungi</taxon>
        <taxon>Dikarya</taxon>
        <taxon>Basidiomycota</taxon>
        <taxon>Agaricomycotina</taxon>
        <taxon>Agaricomycetes</taxon>
        <taxon>Agaricomycetidae</taxon>
        <taxon>Boletales</taxon>
        <taxon>Suillineae</taxon>
        <taxon>Suillaceae</taxon>
        <taxon>Suillus</taxon>
    </lineage>
</organism>
<dbReference type="Proteomes" id="UP000823399">
    <property type="component" value="Unassembled WGS sequence"/>
</dbReference>
<dbReference type="RefSeq" id="XP_041295390.1">
    <property type="nucleotide sequence ID" value="XM_041441195.1"/>
</dbReference>
<evidence type="ECO:0000256" key="1">
    <source>
        <dbReference type="SAM" id="MobiDB-lite"/>
    </source>
</evidence>
<reference evidence="2" key="1">
    <citation type="journal article" date="2020" name="New Phytol.">
        <title>Comparative genomics reveals dynamic genome evolution in host specialist ectomycorrhizal fungi.</title>
        <authorList>
            <person name="Lofgren L.A."/>
            <person name="Nguyen N.H."/>
            <person name="Vilgalys R."/>
            <person name="Ruytinx J."/>
            <person name="Liao H.L."/>
            <person name="Branco S."/>
            <person name="Kuo A."/>
            <person name="LaButti K."/>
            <person name="Lipzen A."/>
            <person name="Andreopoulos W."/>
            <person name="Pangilinan J."/>
            <person name="Riley R."/>
            <person name="Hundley H."/>
            <person name="Na H."/>
            <person name="Barry K."/>
            <person name="Grigoriev I.V."/>
            <person name="Stajich J.E."/>
            <person name="Kennedy P.G."/>
        </authorList>
    </citation>
    <scope>NUCLEOTIDE SEQUENCE</scope>
    <source>
        <strain evidence="2">FC423</strain>
    </source>
</reference>
<keyword evidence="3" id="KW-1185">Reference proteome</keyword>
<accession>A0A9P7JWI7</accession>
<dbReference type="AlphaFoldDB" id="A0A9P7JWI7"/>
<comment type="caution">
    <text evidence="2">The sequence shown here is derived from an EMBL/GenBank/DDBJ whole genome shotgun (WGS) entry which is preliminary data.</text>
</comment>
<evidence type="ECO:0000313" key="3">
    <source>
        <dbReference type="Proteomes" id="UP000823399"/>
    </source>
</evidence>
<dbReference type="EMBL" id="JABBWM010000014">
    <property type="protein sequence ID" value="KAG2112591.1"/>
    <property type="molecule type" value="Genomic_DNA"/>
</dbReference>
<protein>
    <submittedName>
        <fullName evidence="2">Uncharacterized protein</fullName>
    </submittedName>
</protein>